<dbReference type="OrthoDB" id="778454at2759"/>
<dbReference type="RefSeq" id="XP_016514945.1">
    <property type="nucleotide sequence ID" value="XM_016659459.1"/>
</dbReference>
<protein>
    <recommendedName>
        <fullName evidence="1">Reverse transcriptase/retrotransposon-derived protein RNase H-like domain-containing protein</fullName>
    </recommendedName>
</protein>
<gene>
    <name evidence="2" type="primary">LOC107831672</name>
</gene>
<feature type="domain" description="Reverse transcriptase/retrotransposon-derived protein RNase H-like" evidence="1">
    <location>
        <begin position="79"/>
        <end position="128"/>
    </location>
</feature>
<accession>A0A1S4DNG8</accession>
<evidence type="ECO:0000313" key="2">
    <source>
        <dbReference type="RefSeq" id="XP_016514945.1"/>
    </source>
</evidence>
<dbReference type="Gene3D" id="2.40.70.10">
    <property type="entry name" value="Acid Proteases"/>
    <property type="match status" value="1"/>
</dbReference>
<proteinExistence type="predicted"/>
<dbReference type="KEGG" id="nta:107831672"/>
<reference evidence="2" key="1">
    <citation type="submission" date="2025-08" db="UniProtKB">
        <authorList>
            <consortium name="RefSeq"/>
        </authorList>
    </citation>
    <scope>IDENTIFICATION</scope>
</reference>
<dbReference type="PANTHER" id="PTHR33067:SF9">
    <property type="entry name" value="RNA-DIRECTED DNA POLYMERASE"/>
    <property type="match status" value="1"/>
</dbReference>
<dbReference type="Pfam" id="PF17919">
    <property type="entry name" value="RT_RNaseH_2"/>
    <property type="match status" value="1"/>
</dbReference>
<dbReference type="InterPro" id="IPR043502">
    <property type="entry name" value="DNA/RNA_pol_sf"/>
</dbReference>
<dbReference type="AlphaFoldDB" id="A0A1S4DNG8"/>
<dbReference type="SUPFAM" id="SSF56672">
    <property type="entry name" value="DNA/RNA polymerases"/>
    <property type="match status" value="1"/>
</dbReference>
<sequence length="185" mass="21612">MKRPSGILDDVLVQLGKFVFPADFVILDCRVDGEIPIILGRPFLATRRALIDCETGELNIRLNNKEITFNVQKSMRRPSEVAFEELKKRLVLAPIIVASDWEKPFELMCDTSDYAVGAVLGYLIEKKESKTRLIRWVLLLQEFDLEIRDRKGTENQVVDHLSRLEGRRLRQNRLWRLSRMNNCWL</sequence>
<dbReference type="InterPro" id="IPR041577">
    <property type="entry name" value="RT_RNaseH_2"/>
</dbReference>
<organism evidence="2">
    <name type="scientific">Nicotiana tabacum</name>
    <name type="common">Common tobacco</name>
    <dbReference type="NCBI Taxonomy" id="4097"/>
    <lineage>
        <taxon>Eukaryota</taxon>
        <taxon>Viridiplantae</taxon>
        <taxon>Streptophyta</taxon>
        <taxon>Embryophyta</taxon>
        <taxon>Tracheophyta</taxon>
        <taxon>Spermatophyta</taxon>
        <taxon>Magnoliopsida</taxon>
        <taxon>eudicotyledons</taxon>
        <taxon>Gunneridae</taxon>
        <taxon>Pentapetalae</taxon>
        <taxon>asterids</taxon>
        <taxon>lamiids</taxon>
        <taxon>Solanales</taxon>
        <taxon>Solanaceae</taxon>
        <taxon>Nicotianoideae</taxon>
        <taxon>Nicotianeae</taxon>
        <taxon>Nicotiana</taxon>
    </lineage>
</organism>
<dbReference type="PANTHER" id="PTHR33067">
    <property type="entry name" value="RNA-DIRECTED DNA POLYMERASE-RELATED"/>
    <property type="match status" value="1"/>
</dbReference>
<dbReference type="InterPro" id="IPR021109">
    <property type="entry name" value="Peptidase_aspartic_dom_sf"/>
</dbReference>
<name>A0A1S4DNG8_TOBAC</name>
<dbReference type="PaxDb" id="4097-A0A1S4DNG8"/>
<dbReference type="STRING" id="4097.A0A1S4DNG8"/>
<evidence type="ECO:0000259" key="1">
    <source>
        <dbReference type="Pfam" id="PF17919"/>
    </source>
</evidence>